<reference evidence="4" key="1">
    <citation type="submission" date="2019-03" db="EMBL/GenBank/DDBJ databases">
        <title>Lake Tanganyika Metagenome-Assembled Genomes (MAGs).</title>
        <authorList>
            <person name="Tran P."/>
        </authorList>
    </citation>
    <scope>NUCLEOTIDE SEQUENCE</scope>
    <source>
        <strain evidence="4">M_DeepCast_50m_m2_156</strain>
    </source>
</reference>
<accession>A0A8T4C6G4</accession>
<proteinExistence type="inferred from homology"/>
<dbReference type="Gene3D" id="3.30.450.380">
    <property type="match status" value="1"/>
</dbReference>
<evidence type="ECO:0000256" key="2">
    <source>
        <dbReference type="SAM" id="MobiDB-lite"/>
    </source>
</evidence>
<sequence>MDENNPPHEHSSDSQTNWWGVLPEKSLYLQGAWPILSRDEHYLLTQTLESFYDYPPSNQNTLLLNRVFREYCEKNHLLLENEQTDYLTTLLDSLVQGAGPLTPLLEKENLEEIAITGIGSEHPVRVYIAEKGWVCTPLYFTGGKMLIALLNRLALGSGKRLSALTPILNAQINGNRRLHASIFPVCLREVEASIRKYVVRATNPIHLVQTHILSPAAAGFLTIAMQTDCNILIVGNTGSGKTTTLNALLGCLPPQERIILVEETPELDVKNDHVIRLSPAGETISLSTVIRETLRMRPDRVVVGEIRFPEEARAFMESVLAGQGKGTYATFHGQSTHEALTRLRQFGLLESDVGWINVIIVQRRWSEEKNGTLMERRGVCEIAEIIPIPEEKNNSISWKINPLFQRNPSTNELTEINSSVLVRQRAAWRFPTHEWGTLLHPNIPLKTNQPITETREPKKRGANTRE</sequence>
<feature type="domain" description="Bacterial type II secretion system protein E" evidence="3">
    <location>
        <begin position="171"/>
        <end position="363"/>
    </location>
</feature>
<dbReference type="EMBL" id="VGJJ01000008">
    <property type="protein sequence ID" value="MBM3282063.1"/>
    <property type="molecule type" value="Genomic_DNA"/>
</dbReference>
<evidence type="ECO:0000313" key="4">
    <source>
        <dbReference type="EMBL" id="MBM3282063.1"/>
    </source>
</evidence>
<evidence type="ECO:0000259" key="3">
    <source>
        <dbReference type="Pfam" id="PF00437"/>
    </source>
</evidence>
<feature type="region of interest" description="Disordered" evidence="2">
    <location>
        <begin position="446"/>
        <end position="466"/>
    </location>
</feature>
<name>A0A8T4C6G4_9ARCH</name>
<dbReference type="GO" id="GO:0016887">
    <property type="term" value="F:ATP hydrolysis activity"/>
    <property type="evidence" value="ECO:0007669"/>
    <property type="project" value="InterPro"/>
</dbReference>
<evidence type="ECO:0000256" key="1">
    <source>
        <dbReference type="ARBA" id="ARBA00006611"/>
    </source>
</evidence>
<dbReference type="Proteomes" id="UP000774699">
    <property type="component" value="Unassembled WGS sequence"/>
</dbReference>
<dbReference type="Pfam" id="PF00437">
    <property type="entry name" value="T2SSE"/>
    <property type="match status" value="1"/>
</dbReference>
<dbReference type="Gene3D" id="3.40.50.300">
    <property type="entry name" value="P-loop containing nucleotide triphosphate hydrolases"/>
    <property type="match status" value="1"/>
</dbReference>
<dbReference type="InterPro" id="IPR027417">
    <property type="entry name" value="P-loop_NTPase"/>
</dbReference>
<evidence type="ECO:0000313" key="5">
    <source>
        <dbReference type="Proteomes" id="UP000774699"/>
    </source>
</evidence>
<comment type="similarity">
    <text evidence="1">Belongs to the GSP E family.</text>
</comment>
<dbReference type="InterPro" id="IPR001482">
    <property type="entry name" value="T2SS/T4SS_dom"/>
</dbReference>
<dbReference type="PANTHER" id="PTHR30486">
    <property type="entry name" value="TWITCHING MOTILITY PROTEIN PILT"/>
    <property type="match status" value="1"/>
</dbReference>
<dbReference type="PANTHER" id="PTHR30486:SF6">
    <property type="entry name" value="TYPE IV PILUS RETRACTATION ATPASE PILT"/>
    <property type="match status" value="1"/>
</dbReference>
<organism evidence="4 5">
    <name type="scientific">Candidatus Iainarchaeum sp</name>
    <dbReference type="NCBI Taxonomy" id="3101447"/>
    <lineage>
        <taxon>Archaea</taxon>
        <taxon>Candidatus Iainarchaeota</taxon>
        <taxon>Candidatus Iainarchaeia</taxon>
        <taxon>Candidatus Iainarchaeales</taxon>
        <taxon>Candidatus Iainarchaeaceae</taxon>
        <taxon>Candidatus Iainarchaeum</taxon>
    </lineage>
</organism>
<protein>
    <submittedName>
        <fullName evidence="4">CpaF family protein</fullName>
    </submittedName>
</protein>
<gene>
    <name evidence="4" type="ORF">FJY86_01835</name>
</gene>
<comment type="caution">
    <text evidence="4">The sequence shown here is derived from an EMBL/GenBank/DDBJ whole genome shotgun (WGS) entry which is preliminary data.</text>
</comment>
<dbReference type="SUPFAM" id="SSF52540">
    <property type="entry name" value="P-loop containing nucleoside triphosphate hydrolases"/>
    <property type="match status" value="1"/>
</dbReference>
<dbReference type="InterPro" id="IPR050921">
    <property type="entry name" value="T4SS_GSP_E_ATPase"/>
</dbReference>
<dbReference type="AlphaFoldDB" id="A0A8T4C6G4"/>
<feature type="compositionally biased region" description="Basic residues" evidence="2">
    <location>
        <begin position="457"/>
        <end position="466"/>
    </location>
</feature>